<dbReference type="STRING" id="112498.A0A2D3UYB8"/>
<dbReference type="AlphaFoldDB" id="A0A2D3UYB8"/>
<keyword evidence="2" id="KW-0472">Membrane</keyword>
<name>A0A2D3UYB8_9PEZI</name>
<gene>
    <name evidence="3" type="ORF">RCC_07757</name>
</gene>
<dbReference type="OrthoDB" id="1708389at2759"/>
<dbReference type="PANTHER" id="PTHR38694:SF1">
    <property type="entry name" value="PEROXIN DOMAIN-CONTAINING PROTEIN"/>
    <property type="match status" value="1"/>
</dbReference>
<dbReference type="PANTHER" id="PTHR38694">
    <property type="entry name" value="CONSERVED EXPRESSED PROTEIN"/>
    <property type="match status" value="1"/>
</dbReference>
<feature type="transmembrane region" description="Helical" evidence="2">
    <location>
        <begin position="155"/>
        <end position="175"/>
    </location>
</feature>
<dbReference type="InterPro" id="IPR021709">
    <property type="entry name" value="DUF3292"/>
</dbReference>
<dbReference type="Proteomes" id="UP000225277">
    <property type="component" value="Unassembled WGS sequence"/>
</dbReference>
<feature type="transmembrane region" description="Helical" evidence="2">
    <location>
        <begin position="119"/>
        <end position="135"/>
    </location>
</feature>
<keyword evidence="2" id="KW-0812">Transmembrane</keyword>
<evidence type="ECO:0000256" key="2">
    <source>
        <dbReference type="SAM" id="Phobius"/>
    </source>
</evidence>
<protein>
    <submittedName>
        <fullName evidence="3">Uncharacterized protein</fullName>
    </submittedName>
</protein>
<organism evidence="3 4">
    <name type="scientific">Ramularia collo-cygni</name>
    <dbReference type="NCBI Taxonomy" id="112498"/>
    <lineage>
        <taxon>Eukaryota</taxon>
        <taxon>Fungi</taxon>
        <taxon>Dikarya</taxon>
        <taxon>Ascomycota</taxon>
        <taxon>Pezizomycotina</taxon>
        <taxon>Dothideomycetes</taxon>
        <taxon>Dothideomycetidae</taxon>
        <taxon>Mycosphaerellales</taxon>
        <taxon>Mycosphaerellaceae</taxon>
        <taxon>Ramularia</taxon>
    </lineage>
</organism>
<dbReference type="GeneID" id="35602869"/>
<feature type="region of interest" description="Disordered" evidence="1">
    <location>
        <begin position="422"/>
        <end position="441"/>
    </location>
</feature>
<keyword evidence="4" id="KW-1185">Reference proteome</keyword>
<feature type="transmembrane region" description="Helical" evidence="2">
    <location>
        <begin position="338"/>
        <end position="355"/>
    </location>
</feature>
<reference evidence="3 4" key="1">
    <citation type="submission" date="2016-03" db="EMBL/GenBank/DDBJ databases">
        <authorList>
            <person name="Ploux O."/>
        </authorList>
    </citation>
    <scope>NUCLEOTIDE SEQUENCE [LARGE SCALE GENOMIC DNA]</scope>
    <source>
        <strain evidence="3 4">URUG2</strain>
    </source>
</reference>
<evidence type="ECO:0000256" key="1">
    <source>
        <dbReference type="SAM" id="MobiDB-lite"/>
    </source>
</evidence>
<proteinExistence type="predicted"/>
<accession>A0A2D3UYB8</accession>
<dbReference type="EMBL" id="FJUY01000012">
    <property type="protein sequence ID" value="CZT21891.1"/>
    <property type="molecule type" value="Genomic_DNA"/>
</dbReference>
<evidence type="ECO:0000313" key="4">
    <source>
        <dbReference type="Proteomes" id="UP000225277"/>
    </source>
</evidence>
<sequence length="650" mass="70090">MATLPTSSTPPSPRMADTPAEVLIMPQPAEDLASAAEVSQPEPIVQGVIDPGWDTSKDQVGLLADGIINEEIWMLVRRLNKVVFSVKHTPRVSPDGLDLDASPDQDFSPNKMRAQLERLYMGIIIGSLAFVKHISRLRSWNEKTRTGVFCSVYFFMWAIDYLMPAALIFLWILVISPKARATAFPPAPISLVGTLSGNLTKPNAGILGSVDSVTGAPENMQGEAVENESSNFVTGLAAIGVNIMSSGEIHGEPNTEENSFSGSMKATPNELVQMIATGKDKAEGIDRPSMDKSKGPMETIMWSFAKSGMTGMESANNIWEKFANLLDPKPPFNTSTQSATLASILLAICGLSLILTRNMFLRSMTLTFGMALFGGPLMKSASSWMESSRPGWSEYASLERTILHGVPNNNQLALALLRQGEKQSAPLPPPPTQRGGVSHDSVPLTSDVLAAASTDLPLGATPEELLDATAPNEELLDEAGGDDIEISKTNSKEPHKVLRIMKGAAKLGVRGFVALDKTRAKLGHPGAKNRVGVVPSKKFEPVIGPTDFDASYEGKVGILSIDGANSTLTFSSKNEKVWSVPIPEITALRKHSGYGFKTKMTAGWALDQRLSDSLGFTDSRGNVWAFTAIPKRDALFNRLIAIGEQKWELM</sequence>
<keyword evidence="2" id="KW-1133">Transmembrane helix</keyword>
<evidence type="ECO:0000313" key="3">
    <source>
        <dbReference type="EMBL" id="CZT21891.1"/>
    </source>
</evidence>
<dbReference type="Pfam" id="PF11696">
    <property type="entry name" value="DUF3292"/>
    <property type="match status" value="1"/>
</dbReference>
<dbReference type="RefSeq" id="XP_023628780.1">
    <property type="nucleotide sequence ID" value="XM_023773012.1"/>
</dbReference>